<sequence>MHHHRALSLAAALFVMPFAAGCVAGGEDVGDEVVEVEGPGLSESYHVTNGTNLSCFHQSGYGMRCIYTGGTNGLARWQYDYSNTWGLDGPSYLSGDDVNWGHCQDPGSVGAPFSFTIHVQAWDSNGNNPGSLSINCK</sequence>
<evidence type="ECO:0000313" key="3">
    <source>
        <dbReference type="Proteomes" id="UP001221411"/>
    </source>
</evidence>
<evidence type="ECO:0000256" key="1">
    <source>
        <dbReference type="SAM" id="SignalP"/>
    </source>
</evidence>
<feature type="chain" id="PRO_5046350764" description="Secreted protein" evidence="1">
    <location>
        <begin position="25"/>
        <end position="137"/>
    </location>
</feature>
<feature type="signal peptide" evidence="1">
    <location>
        <begin position="1"/>
        <end position="24"/>
    </location>
</feature>
<accession>A0ABT5EKD8</accession>
<proteinExistence type="predicted"/>
<dbReference type="EMBL" id="JAQNDO010000001">
    <property type="protein sequence ID" value="MDC0741939.1"/>
    <property type="molecule type" value="Genomic_DNA"/>
</dbReference>
<evidence type="ECO:0008006" key="4">
    <source>
        <dbReference type="Google" id="ProtNLM"/>
    </source>
</evidence>
<dbReference type="PROSITE" id="PS51257">
    <property type="entry name" value="PROKAR_LIPOPROTEIN"/>
    <property type="match status" value="1"/>
</dbReference>
<name>A0ABT5EKD8_9BACT</name>
<comment type="caution">
    <text evidence="2">The sequence shown here is derived from an EMBL/GenBank/DDBJ whole genome shotgun (WGS) entry which is preliminary data.</text>
</comment>
<dbReference type="Proteomes" id="UP001221411">
    <property type="component" value="Unassembled WGS sequence"/>
</dbReference>
<dbReference type="RefSeq" id="WP_271917263.1">
    <property type="nucleotide sequence ID" value="NZ_JAQNDO010000001.1"/>
</dbReference>
<evidence type="ECO:0000313" key="2">
    <source>
        <dbReference type="EMBL" id="MDC0741939.1"/>
    </source>
</evidence>
<protein>
    <recommendedName>
        <fullName evidence="4">Secreted protein</fullName>
    </recommendedName>
</protein>
<reference evidence="2 3" key="1">
    <citation type="submission" date="2022-11" db="EMBL/GenBank/DDBJ databases">
        <title>Minimal conservation of predation-associated metabolite biosynthetic gene clusters underscores biosynthetic potential of Myxococcota including descriptions for ten novel species: Archangium lansinium sp. nov., Myxococcus landrumus sp. nov., Nannocystis bai.</title>
        <authorList>
            <person name="Ahearne A."/>
            <person name="Stevens C."/>
            <person name="Dowd S."/>
        </authorList>
    </citation>
    <scope>NUCLEOTIDE SEQUENCE [LARGE SCALE GENOMIC DNA]</scope>
    <source>
        <strain evidence="2 3">RJM3</strain>
    </source>
</reference>
<keyword evidence="3" id="KW-1185">Reference proteome</keyword>
<gene>
    <name evidence="2" type="ORF">POL67_11325</name>
</gene>
<organism evidence="2 3">
    <name type="scientific">Polyangium mundeleinium</name>
    <dbReference type="NCBI Taxonomy" id="2995306"/>
    <lineage>
        <taxon>Bacteria</taxon>
        <taxon>Pseudomonadati</taxon>
        <taxon>Myxococcota</taxon>
        <taxon>Polyangia</taxon>
        <taxon>Polyangiales</taxon>
        <taxon>Polyangiaceae</taxon>
        <taxon>Polyangium</taxon>
    </lineage>
</organism>
<keyword evidence="1" id="KW-0732">Signal</keyword>